<dbReference type="OrthoDB" id="277175at2759"/>
<protein>
    <recommendedName>
        <fullName evidence="2">RWD domain-containing protein</fullName>
    </recommendedName>
</protein>
<evidence type="ECO:0000256" key="1">
    <source>
        <dbReference type="SAM" id="MobiDB-lite"/>
    </source>
</evidence>
<organism evidence="3 4">
    <name type="scientific">Vanrija humicola</name>
    <name type="common">Yeast</name>
    <name type="synonym">Cryptococcus humicola</name>
    <dbReference type="NCBI Taxonomy" id="5417"/>
    <lineage>
        <taxon>Eukaryota</taxon>
        <taxon>Fungi</taxon>
        <taxon>Dikarya</taxon>
        <taxon>Basidiomycota</taxon>
        <taxon>Agaricomycotina</taxon>
        <taxon>Tremellomycetes</taxon>
        <taxon>Trichosporonales</taxon>
        <taxon>Trichosporonaceae</taxon>
        <taxon>Vanrija</taxon>
    </lineage>
</organism>
<dbReference type="InterPro" id="IPR040213">
    <property type="entry name" value="GIR2-like"/>
</dbReference>
<feature type="compositionally biased region" description="Basic and acidic residues" evidence="1">
    <location>
        <begin position="143"/>
        <end position="156"/>
    </location>
</feature>
<dbReference type="AlphaFoldDB" id="A0A7D8V297"/>
<dbReference type="PANTHER" id="PTHR12292">
    <property type="entry name" value="RWD DOMAIN-CONTAINING PROTEIN"/>
    <property type="match status" value="1"/>
</dbReference>
<dbReference type="Proteomes" id="UP000473826">
    <property type="component" value="Unassembled WGS sequence"/>
</dbReference>
<dbReference type="Pfam" id="PF05773">
    <property type="entry name" value="RWD"/>
    <property type="match status" value="1"/>
</dbReference>
<dbReference type="InterPro" id="IPR006575">
    <property type="entry name" value="RWD_dom"/>
</dbReference>
<dbReference type="Gene3D" id="3.10.110.10">
    <property type="entry name" value="Ubiquitin Conjugating Enzyme"/>
    <property type="match status" value="1"/>
</dbReference>
<feature type="domain" description="RWD" evidence="2">
    <location>
        <begin position="25"/>
        <end position="131"/>
    </location>
</feature>
<accession>A0A7D8V297</accession>
<proteinExistence type="predicted"/>
<feature type="compositionally biased region" description="Basic and acidic residues" evidence="1">
    <location>
        <begin position="241"/>
        <end position="264"/>
    </location>
</feature>
<dbReference type="CDD" id="cd23823">
    <property type="entry name" value="RWD_GCN2"/>
    <property type="match status" value="1"/>
</dbReference>
<gene>
    <name evidence="3" type="ORF">VHUM_02250</name>
</gene>
<evidence type="ECO:0000313" key="4">
    <source>
        <dbReference type="Proteomes" id="UP000473826"/>
    </source>
</evidence>
<comment type="caution">
    <text evidence="3">The sequence shown here is derived from an EMBL/GenBank/DDBJ whole genome shotgun (WGS) entry which is preliminary data.</text>
</comment>
<dbReference type="PROSITE" id="PS50908">
    <property type="entry name" value="RWD"/>
    <property type="match status" value="1"/>
</dbReference>
<dbReference type="SUPFAM" id="SSF54495">
    <property type="entry name" value="UBC-like"/>
    <property type="match status" value="1"/>
</dbReference>
<feature type="region of interest" description="Disordered" evidence="1">
    <location>
        <begin position="143"/>
        <end position="163"/>
    </location>
</feature>
<feature type="region of interest" description="Disordered" evidence="1">
    <location>
        <begin position="239"/>
        <end position="270"/>
    </location>
</feature>
<reference evidence="3 4" key="1">
    <citation type="journal article" date="2019" name="PLoS Genet.">
        <title>Convergent evolution of linked mating-type loci in basidiomycete fungi.</title>
        <authorList>
            <person name="Sun S."/>
            <person name="Coelho M.A."/>
            <person name="Heitman J."/>
            <person name="Nowrousian M."/>
        </authorList>
    </citation>
    <scope>NUCLEOTIDE SEQUENCE [LARGE SCALE GENOMIC DNA]</scope>
    <source>
        <strain evidence="3 4">CBS 4282</strain>
    </source>
</reference>
<name>A0A7D8V297_VANHU</name>
<evidence type="ECO:0000259" key="2">
    <source>
        <dbReference type="PROSITE" id="PS50908"/>
    </source>
</evidence>
<evidence type="ECO:0000313" key="3">
    <source>
        <dbReference type="EMBL" id="TXT10745.1"/>
    </source>
</evidence>
<dbReference type="SMART" id="SM00591">
    <property type="entry name" value="RWD"/>
    <property type="match status" value="1"/>
</dbReference>
<keyword evidence="4" id="KW-1185">Reference proteome</keyword>
<dbReference type="EMBL" id="QKWK01000005">
    <property type="protein sequence ID" value="TXT10745.1"/>
    <property type="molecule type" value="Genomic_DNA"/>
</dbReference>
<sequence>MAGECSCGVCDVEADIPDHQAILEEEFEVLESIFPDEFEKVSDNEVRIRVEPEEEVSGHPLSLVLVVTYPPTYPDVIPELALEEIDEELGELREGEEEEVVGQLNQIAEESLGMAMTFTIATAARETLSALINSRKVREQEADEARARAYEEEEKKKTRGTPLTPALYSKWKDAFRVEMAAKKAKQQEESLRALPAREREEWRKKNARASGRQLFETAKVSATSDEALYEDGEAVDVSQYTREERDRARWEEEANEEKAAHVVLDDSDDE</sequence>
<dbReference type="InterPro" id="IPR016135">
    <property type="entry name" value="UBQ-conjugating_enzyme/RWD"/>
</dbReference>